<name>T0KPC4_COLGC</name>
<accession>T0KPC4</accession>
<evidence type="ECO:0000313" key="1">
    <source>
        <dbReference type="EMBL" id="EQB53884.1"/>
    </source>
</evidence>
<evidence type="ECO:0000313" key="2">
    <source>
        <dbReference type="Proteomes" id="UP000015530"/>
    </source>
</evidence>
<comment type="caution">
    <text evidence="1">The sequence shown here is derived from an EMBL/GenBank/DDBJ whole genome shotgun (WGS) entry which is preliminary data.</text>
</comment>
<organism evidence="1 2">
    <name type="scientific">Colletotrichum gloeosporioides (strain Cg-14)</name>
    <name type="common">Anthracnose fungus</name>
    <name type="synonym">Glomerella cingulata</name>
    <dbReference type="NCBI Taxonomy" id="1237896"/>
    <lineage>
        <taxon>Eukaryota</taxon>
        <taxon>Fungi</taxon>
        <taxon>Dikarya</taxon>
        <taxon>Ascomycota</taxon>
        <taxon>Pezizomycotina</taxon>
        <taxon>Sordariomycetes</taxon>
        <taxon>Hypocreomycetidae</taxon>
        <taxon>Glomerellales</taxon>
        <taxon>Glomerellaceae</taxon>
        <taxon>Colletotrichum</taxon>
        <taxon>Colletotrichum gloeosporioides species complex</taxon>
    </lineage>
</organism>
<proteinExistence type="predicted"/>
<protein>
    <submittedName>
        <fullName evidence="1">Uncharacterized protein</fullName>
    </submittedName>
</protein>
<dbReference type="HOGENOM" id="CLU_3438973_0_0_1"/>
<reference evidence="2" key="1">
    <citation type="journal article" date="2013" name="Mol. Plant Microbe Interact.">
        <title>Global aspects of pacC regulation of pathogenicity genes in Colletotrichum gloeosporioides as revealed by transcriptome analysis.</title>
        <authorList>
            <person name="Alkan N."/>
            <person name="Meng X."/>
            <person name="Friedlander G."/>
            <person name="Reuveni E."/>
            <person name="Sukno S."/>
            <person name="Sherman A."/>
            <person name="Thon M."/>
            <person name="Fluhr R."/>
            <person name="Prusky D."/>
        </authorList>
    </citation>
    <scope>NUCLEOTIDE SEQUENCE [LARGE SCALE GENOMIC DNA]</scope>
    <source>
        <strain evidence="2">Cg-14</strain>
    </source>
</reference>
<gene>
    <name evidence="1" type="ORF">CGLO_06350</name>
</gene>
<dbReference type="EMBL" id="AMYD01001285">
    <property type="protein sequence ID" value="EQB53884.1"/>
    <property type="molecule type" value="Genomic_DNA"/>
</dbReference>
<sequence length="9" mass="954">MVSAMTVSE</sequence>
<dbReference type="Proteomes" id="UP000015530">
    <property type="component" value="Unassembled WGS sequence"/>
</dbReference>